<dbReference type="InterPro" id="IPR008972">
    <property type="entry name" value="Cupredoxin"/>
</dbReference>
<dbReference type="PANTHER" id="PTHR38439">
    <property type="entry name" value="AURACYANIN-B"/>
    <property type="match status" value="1"/>
</dbReference>
<gene>
    <name evidence="5" type="ORF">CTTA_4625</name>
</gene>
<keyword evidence="2" id="KW-0479">Metal-binding</keyword>
<evidence type="ECO:0000256" key="2">
    <source>
        <dbReference type="ARBA" id="ARBA00022723"/>
    </source>
</evidence>
<evidence type="ECO:0000256" key="1">
    <source>
        <dbReference type="ARBA" id="ARBA00004418"/>
    </source>
</evidence>
<keyword evidence="4" id="KW-0186">Copper</keyword>
<evidence type="ECO:0000256" key="3">
    <source>
        <dbReference type="ARBA" id="ARBA00022764"/>
    </source>
</evidence>
<accession>A0A1Y1J9U1</accession>
<dbReference type="PANTHER" id="PTHR38439:SF3">
    <property type="entry name" value="COPPER-RESISTANT CUPROPROTEIN COPI"/>
    <property type="match status" value="1"/>
</dbReference>
<organism evidence="5 6">
    <name type="scientific">Comamonas testosteroni</name>
    <name type="common">Pseudomonas testosteroni</name>
    <dbReference type="NCBI Taxonomy" id="285"/>
    <lineage>
        <taxon>Bacteria</taxon>
        <taxon>Pseudomonadati</taxon>
        <taxon>Pseudomonadota</taxon>
        <taxon>Betaproteobacteria</taxon>
        <taxon>Burkholderiales</taxon>
        <taxon>Comamonadaceae</taxon>
        <taxon>Comamonas</taxon>
    </lineage>
</organism>
<proteinExistence type="predicted"/>
<dbReference type="SUPFAM" id="SSF49503">
    <property type="entry name" value="Cupredoxins"/>
    <property type="match status" value="1"/>
</dbReference>
<dbReference type="AlphaFoldDB" id="A0A1Y1J9U1"/>
<dbReference type="GO" id="GO:0042597">
    <property type="term" value="C:periplasmic space"/>
    <property type="evidence" value="ECO:0007669"/>
    <property type="project" value="UniProtKB-SubCell"/>
</dbReference>
<sequence length="160" mass="17725">MKTIHFIAACALAAITSASFAHGNNAHASGPVIKEQKPWGIAAEARDAQRTITIQMTDDMRFNPSHFSVKKGETLRLRVVNKGRLMHEMVLGTRASLDEHAQMMLKYPGMEHAEPYMAHVATGQTEDMVWSFNRAGEFDFACLIAGHYQAGMTGRFTVTE</sequence>
<comment type="subcellular location">
    <subcellularLocation>
        <location evidence="1">Periplasm</location>
    </subcellularLocation>
</comment>
<protein>
    <submittedName>
        <fullName evidence="5">Blue copper protein</fullName>
    </submittedName>
</protein>
<dbReference type="InterPro" id="IPR033138">
    <property type="entry name" value="Cu_oxidase_CS"/>
</dbReference>
<dbReference type="InterPro" id="IPR050845">
    <property type="entry name" value="Cu-binding_ET"/>
</dbReference>
<dbReference type="Proteomes" id="UP000323105">
    <property type="component" value="Unassembled WGS sequence"/>
</dbReference>
<dbReference type="PROSITE" id="PS00079">
    <property type="entry name" value="MULTICOPPER_OXIDASE1"/>
    <property type="match status" value="1"/>
</dbReference>
<dbReference type="CDD" id="cd04211">
    <property type="entry name" value="Cupredoxin_like_2"/>
    <property type="match status" value="1"/>
</dbReference>
<dbReference type="GO" id="GO:0005507">
    <property type="term" value="F:copper ion binding"/>
    <property type="evidence" value="ECO:0007669"/>
    <property type="project" value="InterPro"/>
</dbReference>
<dbReference type="InterPro" id="IPR000923">
    <property type="entry name" value="BlueCu_1"/>
</dbReference>
<dbReference type="Gene3D" id="2.60.40.420">
    <property type="entry name" value="Cupredoxins - blue copper proteins"/>
    <property type="match status" value="1"/>
</dbReference>
<dbReference type="EMBL" id="BKBW01000015">
    <property type="protein sequence ID" value="GEQ77620.1"/>
    <property type="molecule type" value="Genomic_DNA"/>
</dbReference>
<dbReference type="RefSeq" id="WP_087085832.1">
    <property type="nucleotide sequence ID" value="NZ_BKBW01000015.1"/>
</dbReference>
<dbReference type="Pfam" id="PF00127">
    <property type="entry name" value="Copper-bind"/>
    <property type="match status" value="1"/>
</dbReference>
<evidence type="ECO:0000256" key="4">
    <source>
        <dbReference type="ARBA" id="ARBA00023008"/>
    </source>
</evidence>
<name>A0A1Y1J9U1_COMTE</name>
<keyword evidence="3" id="KW-0574">Periplasm</keyword>
<evidence type="ECO:0000313" key="5">
    <source>
        <dbReference type="EMBL" id="GEQ77620.1"/>
    </source>
</evidence>
<dbReference type="GO" id="GO:0009055">
    <property type="term" value="F:electron transfer activity"/>
    <property type="evidence" value="ECO:0007669"/>
    <property type="project" value="InterPro"/>
</dbReference>
<reference evidence="5 6" key="1">
    <citation type="journal article" date="2019" name="Microbiol. Resour. Announc.">
        <title>Draft Genome Sequence of Comamonas testosteroni TA441, a Bacterium That Has a Cryptic Phenol Degradation Gene Cluster.</title>
        <authorList>
            <person name="Arai H."/>
            <person name="Ishii M."/>
        </authorList>
    </citation>
    <scope>NUCLEOTIDE SEQUENCE [LARGE SCALE GENOMIC DNA]</scope>
    <source>
        <strain evidence="5 6">TA441</strain>
    </source>
</reference>
<comment type="caution">
    <text evidence="5">The sequence shown here is derived from an EMBL/GenBank/DDBJ whole genome shotgun (WGS) entry which is preliminary data.</text>
</comment>
<evidence type="ECO:0000313" key="6">
    <source>
        <dbReference type="Proteomes" id="UP000323105"/>
    </source>
</evidence>